<dbReference type="EMBL" id="CM001487">
    <property type="protein sequence ID" value="EIM57248.1"/>
    <property type="molecule type" value="Genomic_DNA"/>
</dbReference>
<comment type="similarity">
    <text evidence="2">Belongs to the ParB family.</text>
</comment>
<dbReference type="PANTHER" id="PTHR33375">
    <property type="entry name" value="CHROMOSOME-PARTITIONING PROTEIN PARB-RELATED"/>
    <property type="match status" value="1"/>
</dbReference>
<dbReference type="InterPro" id="IPR041468">
    <property type="entry name" value="HTH_ParB/Spo0J"/>
</dbReference>
<feature type="compositionally biased region" description="Low complexity" evidence="5">
    <location>
        <begin position="40"/>
        <end position="51"/>
    </location>
</feature>
<feature type="compositionally biased region" description="Basic and acidic residues" evidence="5">
    <location>
        <begin position="21"/>
        <end position="35"/>
    </location>
</feature>
<feature type="compositionally biased region" description="Basic and acidic residues" evidence="5">
    <location>
        <begin position="59"/>
        <end position="74"/>
    </location>
</feature>
<reference evidence="7 8" key="1">
    <citation type="submission" date="2010-08" db="EMBL/GenBank/DDBJ databases">
        <authorList>
            <consortium name="US DOE Joint Genome Institute (JGI-PGF)"/>
            <person name="Lucas S."/>
            <person name="Copeland A."/>
            <person name="Lapidus A."/>
            <person name="Cheng J.-F."/>
            <person name="Bruce D."/>
            <person name="Goodwin L."/>
            <person name="Pitluck S."/>
            <person name="Land M.L."/>
            <person name="Hauser L."/>
            <person name="Chang Y.-J."/>
            <person name="Anderson I.J."/>
            <person name="Johnson E."/>
            <person name="Mulhopadhyay B."/>
            <person name="Kyrpides N."/>
            <person name="Woyke T.J."/>
        </authorList>
    </citation>
    <scope>NUCLEOTIDE SEQUENCE [LARGE SCALE GENOMIC DNA]</scope>
    <source>
        <strain evidence="7 8">6</strain>
    </source>
</reference>
<dbReference type="NCBIfam" id="TIGR00180">
    <property type="entry name" value="parB_part"/>
    <property type="match status" value="1"/>
</dbReference>
<dbReference type="SUPFAM" id="SSF109709">
    <property type="entry name" value="KorB DNA-binding domain-like"/>
    <property type="match status" value="1"/>
</dbReference>
<dbReference type="Gene3D" id="3.90.1530.30">
    <property type="match status" value="1"/>
</dbReference>
<dbReference type="Proteomes" id="UP000005753">
    <property type="component" value="Chromosome"/>
</dbReference>
<evidence type="ECO:0000256" key="1">
    <source>
        <dbReference type="ARBA" id="ARBA00004453"/>
    </source>
</evidence>
<evidence type="ECO:0000256" key="5">
    <source>
        <dbReference type="SAM" id="MobiDB-lite"/>
    </source>
</evidence>
<dbReference type="InterPro" id="IPR036086">
    <property type="entry name" value="ParB/Sulfiredoxin_sf"/>
</dbReference>
<reference evidence="7 8" key="2">
    <citation type="submission" date="2012-02" db="EMBL/GenBank/DDBJ databases">
        <title>Improved High-Quality Draft sequence of Eubacterium cellulosolvens 6.</title>
        <authorList>
            <consortium name="US DOE Joint Genome Institute"/>
            <person name="Lucas S."/>
            <person name="Han J."/>
            <person name="Lapidus A."/>
            <person name="Cheng J.-F."/>
            <person name="Goodwin L."/>
            <person name="Pitluck S."/>
            <person name="Peters L."/>
            <person name="Mikhailova N."/>
            <person name="Gu W."/>
            <person name="Detter J.C."/>
            <person name="Han C."/>
            <person name="Tapia R."/>
            <person name="Land M."/>
            <person name="Hauser L."/>
            <person name="Kyrpides N."/>
            <person name="Ivanova N."/>
            <person name="Pagani I."/>
            <person name="Johnson E."/>
            <person name="Mukhopadhyay B."/>
            <person name="Anderson I."/>
            <person name="Woyke T."/>
        </authorList>
    </citation>
    <scope>NUCLEOTIDE SEQUENCE [LARGE SCALE GENOMIC DNA]</scope>
    <source>
        <strain evidence="7 8">6</strain>
    </source>
</reference>
<dbReference type="InterPro" id="IPR003115">
    <property type="entry name" value="ParB_N"/>
</dbReference>
<dbReference type="eggNOG" id="COG1475">
    <property type="taxonomic scope" value="Bacteria"/>
</dbReference>
<feature type="region of interest" description="Disordered" evidence="5">
    <location>
        <begin position="1"/>
        <end position="115"/>
    </location>
</feature>
<dbReference type="GO" id="GO:0007059">
    <property type="term" value="P:chromosome segregation"/>
    <property type="evidence" value="ECO:0007669"/>
    <property type="project" value="UniProtKB-KW"/>
</dbReference>
<accession>I5ATX5</accession>
<evidence type="ECO:0000259" key="6">
    <source>
        <dbReference type="SMART" id="SM00470"/>
    </source>
</evidence>
<gene>
    <name evidence="7" type="ORF">EubceDRAFT1_1450</name>
</gene>
<dbReference type="Pfam" id="PF02195">
    <property type="entry name" value="ParB_N"/>
    <property type="match status" value="1"/>
</dbReference>
<dbReference type="InterPro" id="IPR057240">
    <property type="entry name" value="ParB_dimer_C"/>
</dbReference>
<name>I5ATX5_EUBC6</name>
<dbReference type="SMART" id="SM00470">
    <property type="entry name" value="ParB"/>
    <property type="match status" value="1"/>
</dbReference>
<dbReference type="STRING" id="633697.EubceDRAFT1_1450"/>
<dbReference type="SUPFAM" id="SSF110849">
    <property type="entry name" value="ParB/Sulfiredoxin"/>
    <property type="match status" value="1"/>
</dbReference>
<evidence type="ECO:0000256" key="3">
    <source>
        <dbReference type="ARBA" id="ARBA00022829"/>
    </source>
</evidence>
<organism evidence="7 8">
    <name type="scientific">Eubacterium cellulosolvens (strain ATCC 43171 / JCM 9499 / 6)</name>
    <name type="common">Cillobacterium cellulosolvens</name>
    <dbReference type="NCBI Taxonomy" id="633697"/>
    <lineage>
        <taxon>Bacteria</taxon>
        <taxon>Bacillati</taxon>
        <taxon>Bacillota</taxon>
        <taxon>Clostridia</taxon>
        <taxon>Eubacteriales</taxon>
        <taxon>Eubacteriaceae</taxon>
        <taxon>Eubacterium</taxon>
    </lineage>
</organism>
<dbReference type="GO" id="GO:0003677">
    <property type="term" value="F:DNA binding"/>
    <property type="evidence" value="ECO:0007669"/>
    <property type="project" value="UniProtKB-KW"/>
</dbReference>
<evidence type="ECO:0000256" key="4">
    <source>
        <dbReference type="ARBA" id="ARBA00023125"/>
    </source>
</evidence>
<evidence type="ECO:0000256" key="2">
    <source>
        <dbReference type="ARBA" id="ARBA00006295"/>
    </source>
</evidence>
<dbReference type="FunFam" id="1.10.10.2830:FF:000001">
    <property type="entry name" value="Chromosome partitioning protein ParB"/>
    <property type="match status" value="1"/>
</dbReference>
<dbReference type="InterPro" id="IPR004437">
    <property type="entry name" value="ParB/RepB/Spo0J"/>
</dbReference>
<dbReference type="FunFam" id="3.90.1530.30:FF:000001">
    <property type="entry name" value="Chromosome partitioning protein ParB"/>
    <property type="match status" value="1"/>
</dbReference>
<sequence length="354" mass="39500">MAARRGLNKGRGLGSLIPQKIKSENESDSVEREATELEGAAKTVGANAGTGKKTGKSTKKADSPNRGSAVEKKMLSSKNAAKSSDHTERKDDSSGENGMNLRLSQIVPNKDQPRKDFPEESIAELANSIRQHGILQPLLVQKSGKYYEIVAGERRWRAAKEAGLKEVPVIIRTFSEQEAMEISLIENIQREDLNAIEEAEAYKRLMDEFELTQEAVAEKVGKSRTTITNAIRLLKLAGPVRHLLLNGSLTMGHARALLALEDEEEQIRASHVVVQKKLSVRETEKMVRQILHPRKKAAKPEDDEQLRLALKELEERMGKHMGTKVSIQPRGEKGKIEIEYYSQEDLERILDIIG</sequence>
<keyword evidence="8" id="KW-1185">Reference proteome</keyword>
<dbReference type="GO" id="GO:0009295">
    <property type="term" value="C:nucleoid"/>
    <property type="evidence" value="ECO:0007669"/>
    <property type="project" value="UniProtKB-SubCell"/>
</dbReference>
<dbReference type="CDD" id="cd16393">
    <property type="entry name" value="SPO0J_N"/>
    <property type="match status" value="1"/>
</dbReference>
<comment type="subcellular location">
    <subcellularLocation>
        <location evidence="1">Cytoplasm</location>
        <location evidence="1">Nucleoid</location>
    </subcellularLocation>
</comment>
<protein>
    <submittedName>
        <fullName evidence="7">ParB-like partition protein</fullName>
    </submittedName>
</protein>
<proteinExistence type="inferred from homology"/>
<dbReference type="HOGENOM" id="CLU_023853_7_2_9"/>
<dbReference type="Pfam" id="PF23552">
    <property type="entry name" value="ParB_C"/>
    <property type="match status" value="1"/>
</dbReference>
<evidence type="ECO:0000313" key="7">
    <source>
        <dbReference type="EMBL" id="EIM57248.1"/>
    </source>
</evidence>
<feature type="compositionally biased region" description="Basic and acidic residues" evidence="5">
    <location>
        <begin position="83"/>
        <end position="93"/>
    </location>
</feature>
<keyword evidence="3" id="KW-0159">Chromosome partition</keyword>
<dbReference type="OrthoDB" id="9802051at2"/>
<dbReference type="InterPro" id="IPR050336">
    <property type="entry name" value="Chromosome_partition/occlusion"/>
</dbReference>
<feature type="domain" description="ParB-like N-terminal" evidence="6">
    <location>
        <begin position="99"/>
        <end position="188"/>
    </location>
</feature>
<dbReference type="GO" id="GO:0045881">
    <property type="term" value="P:positive regulation of sporulation resulting in formation of a cellular spore"/>
    <property type="evidence" value="ECO:0007669"/>
    <property type="project" value="TreeGrafter"/>
</dbReference>
<dbReference type="Gene3D" id="1.10.10.2830">
    <property type="match status" value="1"/>
</dbReference>
<dbReference type="AlphaFoldDB" id="I5ATX5"/>
<dbReference type="PANTHER" id="PTHR33375:SF1">
    <property type="entry name" value="CHROMOSOME-PARTITIONING PROTEIN PARB-RELATED"/>
    <property type="match status" value="1"/>
</dbReference>
<evidence type="ECO:0000313" key="8">
    <source>
        <dbReference type="Proteomes" id="UP000005753"/>
    </source>
</evidence>
<dbReference type="GO" id="GO:0005694">
    <property type="term" value="C:chromosome"/>
    <property type="evidence" value="ECO:0007669"/>
    <property type="project" value="TreeGrafter"/>
</dbReference>
<keyword evidence="4" id="KW-0238">DNA-binding</keyword>
<dbReference type="Pfam" id="PF17762">
    <property type="entry name" value="HTH_ParB"/>
    <property type="match status" value="1"/>
</dbReference>